<dbReference type="GO" id="GO:0045292">
    <property type="term" value="P:mRNA cis splicing, via spliceosome"/>
    <property type="evidence" value="ECO:0007669"/>
    <property type="project" value="InterPro"/>
</dbReference>
<feature type="compositionally biased region" description="Pro residues" evidence="1">
    <location>
        <begin position="315"/>
        <end position="342"/>
    </location>
</feature>
<feature type="compositionally biased region" description="Low complexity" evidence="1">
    <location>
        <begin position="124"/>
        <end position="133"/>
    </location>
</feature>
<feature type="compositionally biased region" description="Low complexity" evidence="1">
    <location>
        <begin position="355"/>
        <end position="400"/>
    </location>
</feature>
<dbReference type="Gene3D" id="3.30.70.330">
    <property type="match status" value="1"/>
</dbReference>
<name>A0A9Q8UVR6_PASFU</name>
<dbReference type="GO" id="GO:0071011">
    <property type="term" value="C:precatalytic spliceosome"/>
    <property type="evidence" value="ECO:0007669"/>
    <property type="project" value="TreeGrafter"/>
</dbReference>
<feature type="compositionally biased region" description="Basic residues" evidence="1">
    <location>
        <begin position="156"/>
        <end position="169"/>
    </location>
</feature>
<keyword evidence="4" id="KW-1185">Reference proteome</keyword>
<dbReference type="SMART" id="SM00443">
    <property type="entry name" value="G_patch"/>
    <property type="match status" value="1"/>
</dbReference>
<reference evidence="3" key="1">
    <citation type="submission" date="2021-12" db="EMBL/GenBank/DDBJ databases">
        <authorList>
            <person name="Zaccaron A."/>
            <person name="Stergiopoulos I."/>
        </authorList>
    </citation>
    <scope>NUCLEOTIDE SEQUENCE</scope>
    <source>
        <strain evidence="3">Race5_Kim</strain>
    </source>
</reference>
<feature type="compositionally biased region" description="Pro residues" evidence="1">
    <location>
        <begin position="401"/>
        <end position="415"/>
    </location>
</feature>
<reference evidence="3" key="2">
    <citation type="journal article" date="2022" name="Microb. Genom.">
        <title>A chromosome-scale genome assembly of the tomato pathogen Cladosporium fulvum reveals a compartmentalized genome architecture and the presence of a dispensable chromosome.</title>
        <authorList>
            <person name="Zaccaron A.Z."/>
            <person name="Chen L.H."/>
            <person name="Samaras A."/>
            <person name="Stergiopoulos I."/>
        </authorList>
    </citation>
    <scope>NUCLEOTIDE SEQUENCE</scope>
    <source>
        <strain evidence="3">Race5_Kim</strain>
    </source>
</reference>
<dbReference type="InterPro" id="IPR035979">
    <property type="entry name" value="RBD_domain_sf"/>
</dbReference>
<feature type="compositionally biased region" description="Polar residues" evidence="1">
    <location>
        <begin position="100"/>
        <end position="111"/>
    </location>
</feature>
<accession>A0A9Q8UVR6</accession>
<dbReference type="AlphaFoldDB" id="A0A9Q8UVR6"/>
<dbReference type="PANTHER" id="PTHR13288">
    <property type="entry name" value="SPLICING FACTOR 45 SPF45"/>
    <property type="match status" value="1"/>
</dbReference>
<evidence type="ECO:0000256" key="1">
    <source>
        <dbReference type="SAM" id="MobiDB-lite"/>
    </source>
</evidence>
<feature type="domain" description="G-patch" evidence="2">
    <location>
        <begin position="460"/>
        <end position="511"/>
    </location>
</feature>
<organism evidence="3 4">
    <name type="scientific">Passalora fulva</name>
    <name type="common">Tomato leaf mold</name>
    <name type="synonym">Cladosporium fulvum</name>
    <dbReference type="NCBI Taxonomy" id="5499"/>
    <lineage>
        <taxon>Eukaryota</taxon>
        <taxon>Fungi</taxon>
        <taxon>Dikarya</taxon>
        <taxon>Ascomycota</taxon>
        <taxon>Pezizomycotina</taxon>
        <taxon>Dothideomycetes</taxon>
        <taxon>Dothideomycetidae</taxon>
        <taxon>Mycosphaerellales</taxon>
        <taxon>Mycosphaerellaceae</taxon>
        <taxon>Fulvia</taxon>
    </lineage>
</organism>
<proteinExistence type="predicted"/>
<dbReference type="InterPro" id="IPR000467">
    <property type="entry name" value="G_patch_dom"/>
</dbReference>
<dbReference type="EMBL" id="CP090174">
    <property type="protein sequence ID" value="UJO24248.1"/>
    <property type="molecule type" value="Genomic_DNA"/>
</dbReference>
<feature type="compositionally biased region" description="Basic and acidic residues" evidence="1">
    <location>
        <begin position="57"/>
        <end position="72"/>
    </location>
</feature>
<dbReference type="Proteomes" id="UP000756132">
    <property type="component" value="Chromosome 12"/>
</dbReference>
<feature type="compositionally biased region" description="Polar residues" evidence="1">
    <location>
        <begin position="260"/>
        <end position="275"/>
    </location>
</feature>
<dbReference type="InterPro" id="IPR012677">
    <property type="entry name" value="Nucleotide-bd_a/b_plait_sf"/>
</dbReference>
<dbReference type="GO" id="GO:0003676">
    <property type="term" value="F:nucleic acid binding"/>
    <property type="evidence" value="ECO:0007669"/>
    <property type="project" value="InterPro"/>
</dbReference>
<dbReference type="GeneID" id="71993286"/>
<dbReference type="PANTHER" id="PTHR13288:SF8">
    <property type="entry name" value="SPLICING FACTOR 45"/>
    <property type="match status" value="1"/>
</dbReference>
<protein>
    <submittedName>
        <fullName evidence="3">DNA-damage-repair/toleration protein, chloroplastic</fullName>
    </submittedName>
</protein>
<evidence type="ECO:0000259" key="2">
    <source>
        <dbReference type="PROSITE" id="PS50174"/>
    </source>
</evidence>
<dbReference type="Pfam" id="PF01585">
    <property type="entry name" value="G-patch"/>
    <property type="match status" value="1"/>
</dbReference>
<dbReference type="PROSITE" id="PS50174">
    <property type="entry name" value="G_PATCH"/>
    <property type="match status" value="1"/>
</dbReference>
<feature type="region of interest" description="Disordered" evidence="1">
    <location>
        <begin position="57"/>
        <end position="139"/>
    </location>
</feature>
<dbReference type="KEGG" id="ffu:CLAFUR5_13408"/>
<dbReference type="OrthoDB" id="5411533at2759"/>
<evidence type="ECO:0000313" key="4">
    <source>
        <dbReference type="Proteomes" id="UP000756132"/>
    </source>
</evidence>
<dbReference type="SUPFAM" id="SSF54928">
    <property type="entry name" value="RNA-binding domain, RBD"/>
    <property type="match status" value="1"/>
</dbReference>
<feature type="region of interest" description="Disordered" evidence="1">
    <location>
        <begin position="213"/>
        <end position="461"/>
    </location>
</feature>
<feature type="compositionally biased region" description="Basic and acidic residues" evidence="1">
    <location>
        <begin position="213"/>
        <end position="240"/>
    </location>
</feature>
<evidence type="ECO:0000313" key="3">
    <source>
        <dbReference type="EMBL" id="UJO24248.1"/>
    </source>
</evidence>
<gene>
    <name evidence="3" type="ORF">CLAFUR5_13408</name>
</gene>
<dbReference type="RefSeq" id="XP_047768614.1">
    <property type="nucleotide sequence ID" value="XM_047912556.1"/>
</dbReference>
<feature type="region of interest" description="Disordered" evidence="1">
    <location>
        <begin position="151"/>
        <end position="187"/>
    </location>
</feature>
<sequence length="633" mass="69005">MTCDIEPVSLLQSHSYTQTVQHIDIVANKMGEEPKKGRLTLYENLLSKDTLREMQARDAAKMADEAKKKKDASLMFKPTNLGKKNTKPAPKPKPTFASVHKNSSSVSTGPPATTDAPERSSTPQQQSQQQQAQKRGFNDWLANEDEEWEYYEKPRHGQSGKNRKKKKSKQAQEQAWSWDDLYDPSLPVNFLAYPKSDAYYDVNEAWKQRLYDARRRERQRKGQDKKRSYSDDEDMPDARSRPRAGIQFAPPSNIDFAPPTASSSDGPSRTHSTGLSRDRDDRSAPSYPPPVEINQEETAEEVYARRMALSGRPVPTQPAAPSPPAVPRPSPIAAPVPPPPTKPLSADAEEKRAKAAAQIAAIKAKMAAKTGSPAPATASPQPPAQVAAIPSTNAPPATIATPPPPPPEPQQPPAPASTISAAPTFNPAYHANKAAQDEAAPEAEETAEDPHAPRSRAPGQAGFAERLMAKMGYQKGQGLGADGSGITTAIVMKAEKRKKKSDAEGGGYVAPANMGKIVGGKKKKKVETTESETDAMSEVIRLEGMLANMDVDKEIQENNLMQEVGDELGEFGKVERLFIWRTNAGGNDEVFIKFTSPLSALRAVREMDGVEFADNVVKAAFFDAEKFERGEYA</sequence>
<dbReference type="InterPro" id="IPR040052">
    <property type="entry name" value="RBM17"/>
</dbReference>